<dbReference type="Proteomes" id="UP000831880">
    <property type="component" value="Chromosome"/>
</dbReference>
<keyword evidence="3" id="KW-1185">Reference proteome</keyword>
<dbReference type="RefSeq" id="WP_244753031.1">
    <property type="nucleotide sequence ID" value="NZ_CP095074.1"/>
</dbReference>
<accession>A0ABY4GZ10</accession>
<sequence>MAKTEAIPFGDFMSGDYKRKKKDFKKVSKYGLVLPAALLPLSKVSAAPTGEVVAANAVSDAIKGQIVNAFDPVVELMIALSLPIAGVMITGGALMVMIGMNDRGYGLLMKAGIGYVLVQMSPLFIDLLAGVGAAV</sequence>
<evidence type="ECO:0000313" key="3">
    <source>
        <dbReference type="Proteomes" id="UP000831880"/>
    </source>
</evidence>
<evidence type="ECO:0000256" key="1">
    <source>
        <dbReference type="SAM" id="Phobius"/>
    </source>
</evidence>
<reference evidence="2 3" key="1">
    <citation type="submission" date="2022-04" db="EMBL/GenBank/DDBJ databases">
        <title>Halobacillus sp. isolated from saltern.</title>
        <authorList>
            <person name="Won M."/>
            <person name="Lee C.-M."/>
            <person name="Woen H.-Y."/>
            <person name="Kwon S.-W."/>
        </authorList>
    </citation>
    <scope>NUCLEOTIDE SEQUENCE [LARGE SCALE GENOMIC DNA]</scope>
    <source>
        <strain evidence="2 3">SSTM10-2</strain>
    </source>
</reference>
<keyword evidence="1" id="KW-0812">Transmembrane</keyword>
<gene>
    <name evidence="2" type="ORF">MUO14_24195</name>
</gene>
<name>A0ABY4GZ10_9BACI</name>
<keyword evidence="1" id="KW-0472">Membrane</keyword>
<evidence type="ECO:0000313" key="2">
    <source>
        <dbReference type="EMBL" id="UOQ93431.1"/>
    </source>
</evidence>
<feature type="transmembrane region" description="Helical" evidence="1">
    <location>
        <begin position="76"/>
        <end position="100"/>
    </location>
</feature>
<protein>
    <recommendedName>
        <fullName evidence="4">TrbC/VIRB2 family protein</fullName>
    </recommendedName>
</protein>
<feature type="transmembrane region" description="Helical" evidence="1">
    <location>
        <begin position="112"/>
        <end position="134"/>
    </location>
</feature>
<keyword evidence="1" id="KW-1133">Transmembrane helix</keyword>
<organism evidence="2 3">
    <name type="scientific">Halobacillus shinanisalinarum</name>
    <dbReference type="NCBI Taxonomy" id="2932258"/>
    <lineage>
        <taxon>Bacteria</taxon>
        <taxon>Bacillati</taxon>
        <taxon>Bacillota</taxon>
        <taxon>Bacilli</taxon>
        <taxon>Bacillales</taxon>
        <taxon>Bacillaceae</taxon>
        <taxon>Halobacillus</taxon>
    </lineage>
</organism>
<evidence type="ECO:0008006" key="4">
    <source>
        <dbReference type="Google" id="ProtNLM"/>
    </source>
</evidence>
<dbReference type="EMBL" id="CP095074">
    <property type="protein sequence ID" value="UOQ93431.1"/>
    <property type="molecule type" value="Genomic_DNA"/>
</dbReference>
<proteinExistence type="predicted"/>